<accession>E9GHJ2</accession>
<feature type="compositionally biased region" description="Polar residues" evidence="1">
    <location>
        <begin position="371"/>
        <end position="385"/>
    </location>
</feature>
<feature type="region of interest" description="Disordered" evidence="1">
    <location>
        <begin position="365"/>
        <end position="428"/>
    </location>
</feature>
<proteinExistence type="predicted"/>
<feature type="region of interest" description="Disordered" evidence="1">
    <location>
        <begin position="1077"/>
        <end position="1115"/>
    </location>
</feature>
<dbReference type="Proteomes" id="UP000000305">
    <property type="component" value="Unassembled WGS sequence"/>
</dbReference>
<organism evidence="3 4">
    <name type="scientific">Daphnia pulex</name>
    <name type="common">Water flea</name>
    <dbReference type="NCBI Taxonomy" id="6669"/>
    <lineage>
        <taxon>Eukaryota</taxon>
        <taxon>Metazoa</taxon>
        <taxon>Ecdysozoa</taxon>
        <taxon>Arthropoda</taxon>
        <taxon>Crustacea</taxon>
        <taxon>Branchiopoda</taxon>
        <taxon>Diplostraca</taxon>
        <taxon>Cladocera</taxon>
        <taxon>Anomopoda</taxon>
        <taxon>Daphniidae</taxon>
        <taxon>Daphnia</taxon>
    </lineage>
</organism>
<feature type="compositionally biased region" description="Polar residues" evidence="1">
    <location>
        <begin position="957"/>
        <end position="966"/>
    </location>
</feature>
<keyword evidence="2" id="KW-0732">Signal</keyword>
<dbReference type="InParanoid" id="E9GHJ2"/>
<dbReference type="KEGG" id="dpx:DAPPUDRAFT_102792"/>
<evidence type="ECO:0008006" key="5">
    <source>
        <dbReference type="Google" id="ProtNLM"/>
    </source>
</evidence>
<feature type="region of interest" description="Disordered" evidence="1">
    <location>
        <begin position="1162"/>
        <end position="1260"/>
    </location>
</feature>
<dbReference type="OMA" id="NIASYNC"/>
<feature type="compositionally biased region" description="Low complexity" evidence="1">
    <location>
        <begin position="1077"/>
        <end position="1086"/>
    </location>
</feature>
<feature type="compositionally biased region" description="Low complexity" evidence="1">
    <location>
        <begin position="1011"/>
        <end position="1026"/>
    </location>
</feature>
<feature type="compositionally biased region" description="Basic residues" evidence="1">
    <location>
        <begin position="1089"/>
        <end position="1099"/>
    </location>
</feature>
<feature type="compositionally biased region" description="Low complexity" evidence="1">
    <location>
        <begin position="606"/>
        <end position="624"/>
    </location>
</feature>
<feature type="signal peptide" evidence="2">
    <location>
        <begin position="1"/>
        <end position="23"/>
    </location>
</feature>
<evidence type="ECO:0000313" key="3">
    <source>
        <dbReference type="EMBL" id="EFX81049.1"/>
    </source>
</evidence>
<feature type="compositionally biased region" description="Low complexity" evidence="1">
    <location>
        <begin position="457"/>
        <end position="510"/>
    </location>
</feature>
<dbReference type="OrthoDB" id="6382818at2759"/>
<feature type="chain" id="PRO_5003237024" description="Mucin-5AC" evidence="2">
    <location>
        <begin position="24"/>
        <end position="1451"/>
    </location>
</feature>
<feature type="compositionally biased region" description="Polar residues" evidence="1">
    <location>
        <begin position="1106"/>
        <end position="1115"/>
    </location>
</feature>
<dbReference type="PANTHER" id="PTHR48125">
    <property type="entry name" value="LP07818P1"/>
    <property type="match status" value="1"/>
</dbReference>
<feature type="region of interest" description="Disordered" evidence="1">
    <location>
        <begin position="700"/>
        <end position="1041"/>
    </location>
</feature>
<keyword evidence="4" id="KW-1185">Reference proteome</keyword>
<feature type="compositionally biased region" description="Low complexity" evidence="1">
    <location>
        <begin position="865"/>
        <end position="874"/>
    </location>
</feature>
<sequence>MKDKRLMLVFLFLAVVAGRFVSANTESALVENSTDDDYHVVMVEDENSTEGREDPGDETLEDPMTVIDNDKFLRRLIRVQTFSRPIRTKTRPVWYNGQSPVSFKSSTTTQSPSTAKATPISLETTPEKMVDVTTVPPTIETEDVVKTDVTTPVGETTSDGERTTSQEERWLLDTLEEVAQTVQDSHLPSIDAIEQMLETEAPKVHDENRNSLSSFPTNAAEIVVHDSSVSSTPSPASISSAPVWIYRPTSSAAVSNEAAQQPSHPVKRGGTPSNSNGLSRWGVTVKPGTISTTVRSFKMPNGLVTASKPTADIERLTTTAHHKVARSTLASQMLGKTSIPSTQQTTEWWITKPNYQFDNLDDEADADYVSSDGSSSNQATATSAESPDAAGLAPPKSPPHFNIFYDDGQEAPTGLKNRPASFYQSTPRLPLSANPLIIKGPLAATRPSTARPKTTEKPATTTRRPSTTKRAATTTTTTTTTTPKPRTSRPKTTTTTTTTRKPKTNPSTTTASTRKPPATIPIKQTNKRPDSVQFVRVPLPNLRPPFPVDSGVTDEPGNFQEFVRTTTEFPDSDATDELEIDLGGTEIRPVFPAEFEAAEELFANGEFTDSPDSSSNSSTDTTGSSGTGSNGLIDEQQIPINFVVVNIWNYVGGQLTLVGQQVVPAQVLAGINITNGATIQSSSLPETILNQLTSLLGSTTLTTTSTTTTTTPKPTLPPRPYGGVGNPALVGVGPSVVKGQDYGKPSQTYGPPKAPSTSYGPPKDPSTSYGPPKAPSTSYGPPPASSYGPPPASSYGPPPVDSYGPPPASSYGPPPVDSYGPPPASSYGPPPTSYGPPPPTSYGPPPPTSYGPPPPSSYGPPPAISAPAPQYYAPTTSVPSYAVSDSYGLPTPTPLDLEAIQYPSTSYGPPPTTQTPTYVAPSISLPTSYLPPKAPSTSYGLPPKAPSTSYGPPPKAPSTSYGQPIQSYGPPPTPKPIDLESYAEKHHHHHHDYNQSPNASNMDYHPDHRTTTTTTTTPAPPSVSAHHAVHHHNHNHNSNNKFSSFSQLQVKAPLSPPSPPEINHNLVVKGVANANQINTNTNKNVAKGPVRRPSNKKRPQNGGVKSVSTTLRTPQGNLNFVDINNGQSPGPFVKGGNPLGALLPDFILESLGHPMSFLPHEFSQRSGQFDPRFDDAPSQPVQKLHQSISRTNVASSRTGDDGESTGDRNRAAHPAPTAQGSTRSDNKSPVSDSVIINSPANKQPKHPLDPRPSFTRPSPSAMEIAFGDAVGKRLTPVAYYPSLGHPLEGAHGNQQRSDDGSEVVDLLSSTSTTTATTSKSDRGRFHMQGVKFNLPAAAISAAAFSLPILVGRKKREARRGPYWQLKEKQEEAEHNHEAEEAFVRHFTAENEREMRQKNIASYNCRQLSVNDESAEEVGRSSAATTLHHLLVCPGRQSRTLNMILLDGLAIR</sequence>
<reference evidence="3 4" key="1">
    <citation type="journal article" date="2011" name="Science">
        <title>The ecoresponsive genome of Daphnia pulex.</title>
        <authorList>
            <person name="Colbourne J.K."/>
            <person name="Pfrender M.E."/>
            <person name="Gilbert D."/>
            <person name="Thomas W.K."/>
            <person name="Tucker A."/>
            <person name="Oakley T.H."/>
            <person name="Tokishita S."/>
            <person name="Aerts A."/>
            <person name="Arnold G.J."/>
            <person name="Basu M.K."/>
            <person name="Bauer D.J."/>
            <person name="Caceres C.E."/>
            <person name="Carmel L."/>
            <person name="Casola C."/>
            <person name="Choi J.H."/>
            <person name="Detter J.C."/>
            <person name="Dong Q."/>
            <person name="Dusheyko S."/>
            <person name="Eads B.D."/>
            <person name="Frohlich T."/>
            <person name="Geiler-Samerotte K.A."/>
            <person name="Gerlach D."/>
            <person name="Hatcher P."/>
            <person name="Jogdeo S."/>
            <person name="Krijgsveld J."/>
            <person name="Kriventseva E.V."/>
            <person name="Kultz D."/>
            <person name="Laforsch C."/>
            <person name="Lindquist E."/>
            <person name="Lopez J."/>
            <person name="Manak J.R."/>
            <person name="Muller J."/>
            <person name="Pangilinan J."/>
            <person name="Patwardhan R.P."/>
            <person name="Pitluck S."/>
            <person name="Pritham E.J."/>
            <person name="Rechtsteiner A."/>
            <person name="Rho M."/>
            <person name="Rogozin I.B."/>
            <person name="Sakarya O."/>
            <person name="Salamov A."/>
            <person name="Schaack S."/>
            <person name="Shapiro H."/>
            <person name="Shiga Y."/>
            <person name="Skalitzky C."/>
            <person name="Smith Z."/>
            <person name="Souvorov A."/>
            <person name="Sung W."/>
            <person name="Tang Z."/>
            <person name="Tsuchiya D."/>
            <person name="Tu H."/>
            <person name="Vos H."/>
            <person name="Wang M."/>
            <person name="Wolf Y.I."/>
            <person name="Yamagata H."/>
            <person name="Yamada T."/>
            <person name="Ye Y."/>
            <person name="Shaw J.R."/>
            <person name="Andrews J."/>
            <person name="Crease T.J."/>
            <person name="Tang H."/>
            <person name="Lucas S.M."/>
            <person name="Robertson H.M."/>
            <person name="Bork P."/>
            <person name="Koonin E.V."/>
            <person name="Zdobnov E.M."/>
            <person name="Grigoriev I.V."/>
            <person name="Lynch M."/>
            <person name="Boore J.L."/>
        </authorList>
    </citation>
    <scope>NUCLEOTIDE SEQUENCE [LARGE SCALE GENOMIC DNA]</scope>
</reference>
<name>E9GHJ2_DAPPU</name>
<gene>
    <name evidence="3" type="ORF">DAPPUDRAFT_102792</name>
</gene>
<evidence type="ECO:0000313" key="4">
    <source>
        <dbReference type="Proteomes" id="UP000000305"/>
    </source>
</evidence>
<dbReference type="EMBL" id="GL732545">
    <property type="protein sequence ID" value="EFX81049.1"/>
    <property type="molecule type" value="Genomic_DNA"/>
</dbReference>
<feature type="compositionally biased region" description="Polar residues" evidence="1">
    <location>
        <begin position="1218"/>
        <end position="1241"/>
    </location>
</feature>
<feature type="compositionally biased region" description="Pro residues" evidence="1">
    <location>
        <begin position="780"/>
        <end position="864"/>
    </location>
</feature>
<dbReference type="PANTHER" id="PTHR48125:SF12">
    <property type="entry name" value="AT HOOK TRANSCRIPTION FACTOR FAMILY-RELATED"/>
    <property type="match status" value="1"/>
</dbReference>
<dbReference type="HOGENOM" id="CLU_251290_0_0_1"/>
<evidence type="ECO:0000256" key="1">
    <source>
        <dbReference type="SAM" id="MobiDB-lite"/>
    </source>
</evidence>
<evidence type="ECO:0000256" key="2">
    <source>
        <dbReference type="SAM" id="SignalP"/>
    </source>
</evidence>
<feature type="compositionally biased region" description="Polar residues" evidence="1">
    <location>
        <begin position="745"/>
        <end position="769"/>
    </location>
</feature>
<feature type="region of interest" description="Disordered" evidence="1">
    <location>
        <begin position="440"/>
        <end position="524"/>
    </location>
</feature>
<protein>
    <recommendedName>
        <fullName evidence="5">Mucin-5AC</fullName>
    </recommendedName>
</protein>
<feature type="region of interest" description="Disordered" evidence="1">
    <location>
        <begin position="606"/>
        <end position="632"/>
    </location>
</feature>
<dbReference type="STRING" id="6669.E9GHJ2"/>
<feature type="compositionally biased region" description="Low complexity" evidence="1">
    <location>
        <begin position="700"/>
        <end position="713"/>
    </location>
</feature>
<dbReference type="eggNOG" id="ENOG502T6M0">
    <property type="taxonomic scope" value="Eukaryota"/>
</dbReference>
<feature type="region of interest" description="Disordered" evidence="1">
    <location>
        <begin position="255"/>
        <end position="283"/>
    </location>
</feature>
<feature type="compositionally biased region" description="Polar residues" evidence="1">
    <location>
        <begin position="1179"/>
        <end position="1197"/>
    </location>
</feature>